<evidence type="ECO:0000256" key="2">
    <source>
        <dbReference type="SAM" id="SignalP"/>
    </source>
</evidence>
<keyword evidence="4" id="KW-1185">Reference proteome</keyword>
<evidence type="ECO:0000313" key="3">
    <source>
        <dbReference type="EMBL" id="MXO74821.1"/>
    </source>
</evidence>
<feature type="region of interest" description="Disordered" evidence="1">
    <location>
        <begin position="288"/>
        <end position="322"/>
    </location>
</feature>
<feature type="signal peptide" evidence="2">
    <location>
        <begin position="1"/>
        <end position="21"/>
    </location>
</feature>
<reference evidence="3 4" key="1">
    <citation type="submission" date="2019-12" db="EMBL/GenBank/DDBJ databases">
        <title>Genomic-based taxomic classification of the family Erythrobacteraceae.</title>
        <authorList>
            <person name="Xu L."/>
        </authorList>
    </citation>
    <scope>NUCLEOTIDE SEQUENCE [LARGE SCALE GENOMIC DNA]</scope>
    <source>
        <strain evidence="3 4">100921-2</strain>
    </source>
</reference>
<comment type="caution">
    <text evidence="3">The sequence shown here is derived from an EMBL/GenBank/DDBJ whole genome shotgun (WGS) entry which is preliminary data.</text>
</comment>
<name>A0A6I4TBV7_9SPHN</name>
<dbReference type="EMBL" id="WTZA01000001">
    <property type="protein sequence ID" value="MXO74821.1"/>
    <property type="molecule type" value="Genomic_DNA"/>
</dbReference>
<dbReference type="RefSeq" id="WP_160610540.1">
    <property type="nucleotide sequence ID" value="NZ_WTZA01000001.1"/>
</dbReference>
<sequence length="433" mass="46532">MIDMRFIMSLLLPCAAAPLHAQSPAPPATIDGQVDIGRRGALGQIAVGLGGQSAAQAPSGLTPSETAMVDLATWGFLAQLDGKGEIFPNGWRYARMAADGRFLAIATSSTRGSDLHVITAGPNGLAMVRKDLANGKLRYHRGVWQGSAIMWTEIDTGLPPKVLWTGGADGSLELALFDGADGRQFGGASWAFKPLVLDYNALAPFLREAEILYIGSAQSVSKAEGQLAEANAYSAKRQAEDDRIIARNAAMGGVVQAIRSVGAVVGEVTYAAAEKEGQRLRATLARQAAGQLGPTSHHNASGSELSSSSSTSPNHDAKSVSNEPAIQLSADDSLNSEAAKEVGTYSLFRWCKSSDEQKNVHYYSAVFPADIRYRDQTEVKFRSYMKSFFKQQHVDNARCGDGGTLEEAQKHKSQEEARSIKMGRQVYQTYWKE</sequence>
<dbReference type="Proteomes" id="UP000439522">
    <property type="component" value="Unassembled WGS sequence"/>
</dbReference>
<feature type="chain" id="PRO_5026079412" evidence="2">
    <location>
        <begin position="22"/>
        <end position="433"/>
    </location>
</feature>
<feature type="compositionally biased region" description="Low complexity" evidence="1">
    <location>
        <begin position="301"/>
        <end position="312"/>
    </location>
</feature>
<gene>
    <name evidence="3" type="ORF">GRI40_06255</name>
</gene>
<proteinExistence type="predicted"/>
<organism evidence="3 4">
    <name type="scientific">Tsuneonella aeria</name>
    <dbReference type="NCBI Taxonomy" id="1837929"/>
    <lineage>
        <taxon>Bacteria</taxon>
        <taxon>Pseudomonadati</taxon>
        <taxon>Pseudomonadota</taxon>
        <taxon>Alphaproteobacteria</taxon>
        <taxon>Sphingomonadales</taxon>
        <taxon>Erythrobacteraceae</taxon>
        <taxon>Tsuneonella</taxon>
    </lineage>
</organism>
<protein>
    <submittedName>
        <fullName evidence="3">Uncharacterized protein</fullName>
    </submittedName>
</protein>
<dbReference type="AlphaFoldDB" id="A0A6I4TBV7"/>
<evidence type="ECO:0000256" key="1">
    <source>
        <dbReference type="SAM" id="MobiDB-lite"/>
    </source>
</evidence>
<accession>A0A6I4TBV7</accession>
<evidence type="ECO:0000313" key="4">
    <source>
        <dbReference type="Proteomes" id="UP000439522"/>
    </source>
</evidence>
<keyword evidence="2" id="KW-0732">Signal</keyword>